<dbReference type="Proteomes" id="UP000224634">
    <property type="component" value="Unassembled WGS sequence"/>
</dbReference>
<dbReference type="EMBL" id="PDNA01000009">
    <property type="protein sequence ID" value="PGH27162.1"/>
    <property type="molecule type" value="Genomic_DNA"/>
</dbReference>
<dbReference type="STRING" id="1447883.A0A2B7Z261"/>
<keyword evidence="3" id="KW-1133">Transmembrane helix</keyword>
<keyword evidence="4" id="KW-0472">Membrane</keyword>
<evidence type="ECO:0008006" key="7">
    <source>
        <dbReference type="Google" id="ProtNLM"/>
    </source>
</evidence>
<dbReference type="GO" id="GO:0045332">
    <property type="term" value="P:phospholipid translocation"/>
    <property type="evidence" value="ECO:0007669"/>
    <property type="project" value="TreeGrafter"/>
</dbReference>
<evidence type="ECO:0000256" key="4">
    <source>
        <dbReference type="ARBA" id="ARBA00023136"/>
    </source>
</evidence>
<dbReference type="GO" id="GO:0005829">
    <property type="term" value="C:cytosol"/>
    <property type="evidence" value="ECO:0007669"/>
    <property type="project" value="GOC"/>
</dbReference>
<dbReference type="GO" id="GO:0042147">
    <property type="term" value="P:retrograde transport, endosome to Golgi"/>
    <property type="evidence" value="ECO:0007669"/>
    <property type="project" value="TreeGrafter"/>
</dbReference>
<evidence type="ECO:0000256" key="3">
    <source>
        <dbReference type="ARBA" id="ARBA00022989"/>
    </source>
</evidence>
<name>A0A2B7Z261_POLH7</name>
<dbReference type="Gene3D" id="1.20.1280.290">
    <property type="match status" value="1"/>
</dbReference>
<proteinExistence type="predicted"/>
<dbReference type="PANTHER" id="PTHR14856:SF9">
    <property type="entry name" value="PQ-LOOP REPEAT-CONTAINING PROTEIN 1"/>
    <property type="match status" value="1"/>
</dbReference>
<dbReference type="OrthoDB" id="292213at2759"/>
<dbReference type="GO" id="GO:0005768">
    <property type="term" value="C:endosome"/>
    <property type="evidence" value="ECO:0007669"/>
    <property type="project" value="TreeGrafter"/>
</dbReference>
<dbReference type="AlphaFoldDB" id="A0A2B7Z261"/>
<dbReference type="GO" id="GO:0005802">
    <property type="term" value="C:trans-Golgi network"/>
    <property type="evidence" value="ECO:0007669"/>
    <property type="project" value="TreeGrafter"/>
</dbReference>
<gene>
    <name evidence="5" type="ORF">AJ80_01119</name>
</gene>
<comment type="subcellular location">
    <subcellularLocation>
        <location evidence="1">Membrane</location>
        <topology evidence="1">Multi-pass membrane protein</topology>
    </subcellularLocation>
</comment>
<sequence length="198" mass="21892">MIAVQLVLLKVALDNRPPVGFKDGIEHTPFSGQAAGSPSVFVRPYNFWQWRAARPYWTFLTYFSTSLTVIQIFLPPLSNSQSYSSMLGFVGLSIEAFLPVPQILANQRAQSCKGFRLSVLAAWLLGDAMKMGYFFFGGDSVPLAFRVCGILQCCCDCYLGVQYWMFGEGKDTAKFATASNALNGADGWAMKDMDARMT</sequence>
<dbReference type="GO" id="GO:0016020">
    <property type="term" value="C:membrane"/>
    <property type="evidence" value="ECO:0007669"/>
    <property type="project" value="UniProtKB-SubCell"/>
</dbReference>
<evidence type="ECO:0000256" key="1">
    <source>
        <dbReference type="ARBA" id="ARBA00004141"/>
    </source>
</evidence>
<protein>
    <recommendedName>
        <fullName evidence="7">PQ loop repeat protein</fullName>
    </recommendedName>
</protein>
<organism evidence="5 6">
    <name type="scientific">Polytolypa hystricis (strain UAMH7299)</name>
    <dbReference type="NCBI Taxonomy" id="1447883"/>
    <lineage>
        <taxon>Eukaryota</taxon>
        <taxon>Fungi</taxon>
        <taxon>Dikarya</taxon>
        <taxon>Ascomycota</taxon>
        <taxon>Pezizomycotina</taxon>
        <taxon>Eurotiomycetes</taxon>
        <taxon>Eurotiomycetidae</taxon>
        <taxon>Onygenales</taxon>
        <taxon>Onygenales incertae sedis</taxon>
        <taxon>Polytolypa</taxon>
    </lineage>
</organism>
<dbReference type="FunFam" id="1.20.1280.290:FF:000005">
    <property type="entry name" value="PQ-loop repeat-containing protein 1"/>
    <property type="match status" value="1"/>
</dbReference>
<keyword evidence="6" id="KW-1185">Reference proteome</keyword>
<dbReference type="PANTHER" id="PTHR14856">
    <property type="entry name" value="PQ-LOOP REPEAT-CONTAINING PROTEIN 1-LIKE PROTEIN"/>
    <property type="match status" value="1"/>
</dbReference>
<comment type="caution">
    <text evidence="5">The sequence shown here is derived from an EMBL/GenBank/DDBJ whole genome shotgun (WGS) entry which is preliminary data.</text>
</comment>
<dbReference type="InterPro" id="IPR006603">
    <property type="entry name" value="PQ-loop_rpt"/>
</dbReference>
<dbReference type="Pfam" id="PF04193">
    <property type="entry name" value="PQ-loop"/>
    <property type="match status" value="1"/>
</dbReference>
<evidence type="ECO:0000313" key="5">
    <source>
        <dbReference type="EMBL" id="PGH27162.1"/>
    </source>
</evidence>
<reference evidence="5 6" key="1">
    <citation type="submission" date="2017-10" db="EMBL/GenBank/DDBJ databases">
        <title>Comparative genomics in systemic dimorphic fungi from Ajellomycetaceae.</title>
        <authorList>
            <person name="Munoz J.F."/>
            <person name="Mcewen J.G."/>
            <person name="Clay O.K."/>
            <person name="Cuomo C.A."/>
        </authorList>
    </citation>
    <scope>NUCLEOTIDE SEQUENCE [LARGE SCALE GENOMIC DNA]</scope>
    <source>
        <strain evidence="5 6">UAMH7299</strain>
    </source>
</reference>
<keyword evidence="2" id="KW-0812">Transmembrane</keyword>
<dbReference type="InterPro" id="IPR052241">
    <property type="entry name" value="SLC66/Scramblase_ANY1"/>
</dbReference>
<accession>A0A2B7Z261</accession>
<evidence type="ECO:0000256" key="2">
    <source>
        <dbReference type="ARBA" id="ARBA00022692"/>
    </source>
</evidence>
<evidence type="ECO:0000313" key="6">
    <source>
        <dbReference type="Proteomes" id="UP000224634"/>
    </source>
</evidence>